<evidence type="ECO:0008006" key="3">
    <source>
        <dbReference type="Google" id="ProtNLM"/>
    </source>
</evidence>
<dbReference type="EMBL" id="CAUYUJ010006613">
    <property type="protein sequence ID" value="CAK0817996.1"/>
    <property type="molecule type" value="Genomic_DNA"/>
</dbReference>
<proteinExistence type="predicted"/>
<comment type="caution">
    <text evidence="1">The sequence shown here is derived from an EMBL/GenBank/DDBJ whole genome shotgun (WGS) entry which is preliminary data.</text>
</comment>
<feature type="non-terminal residue" evidence="1">
    <location>
        <position position="1"/>
    </location>
</feature>
<name>A0ABN9RHK8_9DINO</name>
<keyword evidence="2" id="KW-1185">Reference proteome</keyword>
<accession>A0ABN9RHK8</accession>
<reference evidence="1" key="1">
    <citation type="submission" date="2023-10" db="EMBL/GenBank/DDBJ databases">
        <authorList>
            <person name="Chen Y."/>
            <person name="Shah S."/>
            <person name="Dougan E. K."/>
            <person name="Thang M."/>
            <person name="Chan C."/>
        </authorList>
    </citation>
    <scope>NUCLEOTIDE SEQUENCE [LARGE SCALE GENOMIC DNA]</scope>
</reference>
<gene>
    <name evidence="1" type="ORF">PCOR1329_LOCUS20389</name>
</gene>
<organism evidence="1 2">
    <name type="scientific">Prorocentrum cordatum</name>
    <dbReference type="NCBI Taxonomy" id="2364126"/>
    <lineage>
        <taxon>Eukaryota</taxon>
        <taxon>Sar</taxon>
        <taxon>Alveolata</taxon>
        <taxon>Dinophyceae</taxon>
        <taxon>Prorocentrales</taxon>
        <taxon>Prorocentraceae</taxon>
        <taxon>Prorocentrum</taxon>
    </lineage>
</organism>
<sequence length="121" mass="12518">RGRQPGSAPTLRAVLAVATVAFAPSGRRRGSRRARPRSEREQLVGKIAAHLAAAAAERRAEAARDLEQLARLGEAAAVVAAVVPYARHLRREARAAAAQLLGQLAAAGHAGAADAVFFVGV</sequence>
<evidence type="ECO:0000313" key="2">
    <source>
        <dbReference type="Proteomes" id="UP001189429"/>
    </source>
</evidence>
<protein>
    <recommendedName>
        <fullName evidence="3">HEAT repeat-containing protein 1</fullName>
    </recommendedName>
</protein>
<dbReference type="Proteomes" id="UP001189429">
    <property type="component" value="Unassembled WGS sequence"/>
</dbReference>
<evidence type="ECO:0000313" key="1">
    <source>
        <dbReference type="EMBL" id="CAK0817996.1"/>
    </source>
</evidence>